<comment type="cofactor">
    <cofactor evidence="8">
        <name>[2Fe-2S] cluster</name>
        <dbReference type="ChEBI" id="CHEBI:190135"/>
    </cofactor>
</comment>
<dbReference type="Proteomes" id="UP001501729">
    <property type="component" value="Unassembled WGS sequence"/>
</dbReference>
<accession>A0AAV3UF93</accession>
<evidence type="ECO:0000256" key="6">
    <source>
        <dbReference type="ARBA" id="ARBA00023004"/>
    </source>
</evidence>
<evidence type="ECO:0000256" key="3">
    <source>
        <dbReference type="ARBA" id="ARBA00022714"/>
    </source>
</evidence>
<comment type="similarity">
    <text evidence="1">Belongs to the 2Fe2S plant-type ferredoxin family.</text>
</comment>
<dbReference type="PROSITE" id="PS50076">
    <property type="entry name" value="DNAJ_2"/>
    <property type="match status" value="1"/>
</dbReference>
<dbReference type="Pfam" id="PF00226">
    <property type="entry name" value="DnaJ"/>
    <property type="match status" value="1"/>
</dbReference>
<dbReference type="Pfam" id="PF00111">
    <property type="entry name" value="Fer2"/>
    <property type="match status" value="1"/>
</dbReference>
<dbReference type="PANTHER" id="PTHR43112">
    <property type="entry name" value="FERREDOXIN"/>
    <property type="match status" value="1"/>
</dbReference>
<organism evidence="11 12">
    <name type="scientific">Haladaptatus pallidirubidus</name>
    <dbReference type="NCBI Taxonomy" id="1008152"/>
    <lineage>
        <taxon>Archaea</taxon>
        <taxon>Methanobacteriati</taxon>
        <taxon>Methanobacteriota</taxon>
        <taxon>Stenosarchaea group</taxon>
        <taxon>Halobacteria</taxon>
        <taxon>Halobacteriales</taxon>
        <taxon>Haladaptataceae</taxon>
        <taxon>Haladaptatus</taxon>
    </lineage>
</organism>
<dbReference type="SUPFAM" id="SSF54292">
    <property type="entry name" value="2Fe-2S ferredoxin-like"/>
    <property type="match status" value="1"/>
</dbReference>
<keyword evidence="12" id="KW-1185">Reference proteome</keyword>
<dbReference type="InterPro" id="IPR036869">
    <property type="entry name" value="J_dom_sf"/>
</dbReference>
<evidence type="ECO:0000259" key="9">
    <source>
        <dbReference type="PROSITE" id="PS50076"/>
    </source>
</evidence>
<keyword evidence="2" id="KW-0813">Transport</keyword>
<dbReference type="GO" id="GO:0051537">
    <property type="term" value="F:2 iron, 2 sulfur cluster binding"/>
    <property type="evidence" value="ECO:0007669"/>
    <property type="project" value="UniProtKB-KW"/>
</dbReference>
<dbReference type="GO" id="GO:0046872">
    <property type="term" value="F:metal ion binding"/>
    <property type="evidence" value="ECO:0007669"/>
    <property type="project" value="UniProtKB-KW"/>
</dbReference>
<dbReference type="InterPro" id="IPR001041">
    <property type="entry name" value="2Fe-2S_ferredoxin-type"/>
</dbReference>
<keyword evidence="3" id="KW-0001">2Fe-2S</keyword>
<proteinExistence type="inferred from homology"/>
<keyword evidence="7" id="KW-0411">Iron-sulfur</keyword>
<evidence type="ECO:0000256" key="8">
    <source>
        <dbReference type="ARBA" id="ARBA00034078"/>
    </source>
</evidence>
<protein>
    <submittedName>
        <fullName evidence="11">Ferredoxin Fer</fullName>
    </submittedName>
</protein>
<dbReference type="InterPro" id="IPR036010">
    <property type="entry name" value="2Fe-2S_ferredoxin-like_sf"/>
</dbReference>
<dbReference type="EMBL" id="BAABKX010000001">
    <property type="protein sequence ID" value="GAA5047381.1"/>
    <property type="molecule type" value="Genomic_DNA"/>
</dbReference>
<keyword evidence="4" id="KW-0479">Metal-binding</keyword>
<dbReference type="InterPro" id="IPR001623">
    <property type="entry name" value="DnaJ_domain"/>
</dbReference>
<dbReference type="CDD" id="cd00207">
    <property type="entry name" value="fer2"/>
    <property type="match status" value="1"/>
</dbReference>
<name>A0AAV3UF93_9EURY</name>
<dbReference type="NCBIfam" id="NF041393">
    <property type="entry name" value="Frdxn_Halo"/>
    <property type="match status" value="1"/>
</dbReference>
<evidence type="ECO:0000256" key="7">
    <source>
        <dbReference type="ARBA" id="ARBA00023014"/>
    </source>
</evidence>
<keyword evidence="6" id="KW-0408">Iron</keyword>
<dbReference type="Gene3D" id="1.10.287.110">
    <property type="entry name" value="DnaJ domain"/>
    <property type="match status" value="1"/>
</dbReference>
<evidence type="ECO:0000256" key="2">
    <source>
        <dbReference type="ARBA" id="ARBA00022448"/>
    </source>
</evidence>
<dbReference type="SMART" id="SM00271">
    <property type="entry name" value="DnaJ"/>
    <property type="match status" value="1"/>
</dbReference>
<evidence type="ECO:0000256" key="5">
    <source>
        <dbReference type="ARBA" id="ARBA00022982"/>
    </source>
</evidence>
<dbReference type="SUPFAM" id="SSF46565">
    <property type="entry name" value="Chaperone J-domain"/>
    <property type="match status" value="1"/>
</dbReference>
<evidence type="ECO:0000313" key="11">
    <source>
        <dbReference type="EMBL" id="GAA5047381.1"/>
    </source>
</evidence>
<dbReference type="AlphaFoldDB" id="A0AAV3UF93"/>
<feature type="domain" description="2Fe-2S ferredoxin-type" evidence="10">
    <location>
        <begin position="131"/>
        <end position="221"/>
    </location>
</feature>
<feature type="domain" description="J" evidence="9">
    <location>
        <begin position="33"/>
        <end position="94"/>
    </location>
</feature>
<dbReference type="InterPro" id="IPR053441">
    <property type="entry name" value="2Fe2S_Ferredoxin"/>
</dbReference>
<evidence type="ECO:0000313" key="12">
    <source>
        <dbReference type="Proteomes" id="UP001501729"/>
    </source>
</evidence>
<dbReference type="Gene3D" id="3.10.20.30">
    <property type="match status" value="1"/>
</dbReference>
<evidence type="ECO:0000256" key="4">
    <source>
        <dbReference type="ARBA" id="ARBA00022723"/>
    </source>
</evidence>
<dbReference type="PROSITE" id="PS00197">
    <property type="entry name" value="2FE2S_FER_1"/>
    <property type="match status" value="1"/>
</dbReference>
<evidence type="ECO:0000259" key="10">
    <source>
        <dbReference type="PROSITE" id="PS51085"/>
    </source>
</evidence>
<evidence type="ECO:0000256" key="1">
    <source>
        <dbReference type="ARBA" id="ARBA00007874"/>
    </source>
</evidence>
<dbReference type="CDD" id="cd06257">
    <property type="entry name" value="DnaJ"/>
    <property type="match status" value="1"/>
</dbReference>
<sequence length="242" mass="26968">MKIGFVETESTAVSRAVGDRIYALDFLTLRVKSPFDILGIDADADDAEIVAAYRQRVKEAHPDVGGTAREFQRIKAAYERIQAGYGTEEYDEESVEEPPGRQKPEVEFLNYEILDDYGWEIDDDDLFRKAAAVGLDPEDYGRFQVESNESLLEAAENRGFEWPFACRGGACANCAVAVVGGETEMFSNHVLSSEMTDRGFRLSCICEPATDDMQVIYNVKHLPGLDELRLPPQQFGQASSDD</sequence>
<dbReference type="InterPro" id="IPR006058">
    <property type="entry name" value="2Fe2S_fd_BS"/>
</dbReference>
<dbReference type="PANTHER" id="PTHR43112:SF3">
    <property type="entry name" value="FERREDOXIN-2, CHLOROPLASTIC"/>
    <property type="match status" value="1"/>
</dbReference>
<gene>
    <name evidence="11" type="primary">fer</name>
    <name evidence="11" type="ORF">GCM10025751_17870</name>
</gene>
<reference evidence="11 12" key="1">
    <citation type="journal article" date="2019" name="Int. J. Syst. Evol. Microbiol.">
        <title>The Global Catalogue of Microorganisms (GCM) 10K type strain sequencing project: providing services to taxonomists for standard genome sequencing and annotation.</title>
        <authorList>
            <consortium name="The Broad Institute Genomics Platform"/>
            <consortium name="The Broad Institute Genome Sequencing Center for Infectious Disease"/>
            <person name="Wu L."/>
            <person name="Ma J."/>
        </authorList>
    </citation>
    <scope>NUCLEOTIDE SEQUENCE [LARGE SCALE GENOMIC DNA]</scope>
    <source>
        <strain evidence="11 12">JCM 17504</strain>
    </source>
</reference>
<dbReference type="InterPro" id="IPR012675">
    <property type="entry name" value="Beta-grasp_dom_sf"/>
</dbReference>
<comment type="caution">
    <text evidence="11">The sequence shown here is derived from an EMBL/GenBank/DDBJ whole genome shotgun (WGS) entry which is preliminary data.</text>
</comment>
<dbReference type="PROSITE" id="PS51085">
    <property type="entry name" value="2FE2S_FER_2"/>
    <property type="match status" value="1"/>
</dbReference>
<keyword evidence="5" id="KW-0249">Electron transport</keyword>